<proteinExistence type="predicted"/>
<protein>
    <submittedName>
        <fullName evidence="2">Uncharacterized protein</fullName>
    </submittedName>
</protein>
<gene>
    <name evidence="2" type="ORF">B6S09_09675</name>
    <name evidence="3" type="ORF">LY04_01885</name>
</gene>
<reference evidence="3 5" key="2">
    <citation type="submission" date="2019-03" db="EMBL/GenBank/DDBJ databases">
        <title>Genomic Encyclopedia of Archaeal and Bacterial Type Strains, Phase II (KMG-II): from individual species to whole genera.</title>
        <authorList>
            <person name="Goeker M."/>
        </authorList>
    </citation>
    <scope>NUCLEOTIDE SEQUENCE [LARGE SCALE GENOMIC DNA]</scope>
    <source>
        <strain evidence="3 5">DSM 15594</strain>
    </source>
</reference>
<evidence type="ECO:0000313" key="3">
    <source>
        <dbReference type="EMBL" id="TDW59058.1"/>
    </source>
</evidence>
<dbReference type="InterPro" id="IPR054636">
    <property type="entry name" value="CydP"/>
</dbReference>
<keyword evidence="5" id="KW-1185">Reference proteome</keyword>
<evidence type="ECO:0000313" key="5">
    <source>
        <dbReference type="Proteomes" id="UP000295058"/>
    </source>
</evidence>
<accession>A0A235CIP0</accession>
<evidence type="ECO:0000313" key="4">
    <source>
        <dbReference type="Proteomes" id="UP000243640"/>
    </source>
</evidence>
<evidence type="ECO:0000256" key="1">
    <source>
        <dbReference type="SAM" id="Phobius"/>
    </source>
</evidence>
<dbReference type="EMBL" id="NQJF01000007">
    <property type="protein sequence ID" value="OYD24326.1"/>
    <property type="molecule type" value="Genomic_DNA"/>
</dbReference>
<organism evidence="2 4">
    <name type="scientific">Oceanimonas baumannii</name>
    <dbReference type="NCBI Taxonomy" id="129578"/>
    <lineage>
        <taxon>Bacteria</taxon>
        <taxon>Pseudomonadati</taxon>
        <taxon>Pseudomonadota</taxon>
        <taxon>Gammaproteobacteria</taxon>
        <taxon>Aeromonadales</taxon>
        <taxon>Aeromonadaceae</taxon>
        <taxon>Oceanimonas</taxon>
    </lineage>
</organism>
<dbReference type="EMBL" id="SODO01000006">
    <property type="protein sequence ID" value="TDW59058.1"/>
    <property type="molecule type" value="Genomic_DNA"/>
</dbReference>
<sequence length="61" mass="7109">MNIPHITLSREIVTILLLKLLVIFIIKWAWFSAPVDVKQGNTAIEQRWFESQKATEADNDR</sequence>
<dbReference type="NCBIfam" id="NF045611">
    <property type="entry name" value="small_CydP"/>
    <property type="match status" value="1"/>
</dbReference>
<comment type="caution">
    <text evidence="2">The sequence shown here is derived from an EMBL/GenBank/DDBJ whole genome shotgun (WGS) entry which is preliminary data.</text>
</comment>
<dbReference type="Proteomes" id="UP000295058">
    <property type="component" value="Unassembled WGS sequence"/>
</dbReference>
<keyword evidence="1" id="KW-0812">Transmembrane</keyword>
<dbReference type="Proteomes" id="UP000243640">
    <property type="component" value="Unassembled WGS sequence"/>
</dbReference>
<feature type="transmembrane region" description="Helical" evidence="1">
    <location>
        <begin position="12"/>
        <end position="31"/>
    </location>
</feature>
<dbReference type="RefSeq" id="WP_094278296.1">
    <property type="nucleotide sequence ID" value="NZ_JAJGNK010000003.1"/>
</dbReference>
<evidence type="ECO:0000313" key="2">
    <source>
        <dbReference type="EMBL" id="OYD24326.1"/>
    </source>
</evidence>
<name>A0A235CIP0_9GAMM</name>
<dbReference type="AlphaFoldDB" id="A0A235CIP0"/>
<reference evidence="2 4" key="1">
    <citation type="submission" date="2017-08" db="EMBL/GenBank/DDBJ databases">
        <title>Draft Genome Sequence of the Marine Bacterium Oceanimonas baumannii ATCC 700832.</title>
        <authorList>
            <person name="Mcclelland W.D."/>
            <person name="Brennan M.A."/>
            <person name="Trachtenberg A.M."/>
            <person name="Maclea K.S."/>
        </authorList>
    </citation>
    <scope>NUCLEOTIDE SEQUENCE [LARGE SCALE GENOMIC DNA]</scope>
    <source>
        <strain evidence="2 4">ATCC 700832</strain>
    </source>
</reference>
<keyword evidence="1" id="KW-1133">Transmembrane helix</keyword>
<keyword evidence="1" id="KW-0472">Membrane</keyword>